<sequence length="332" mass="36300">MTVEGPFSEGPQDRILGREPTSQQPNNNEQTPVKEAPPTPSTGSADTPEKPHPVKRFFLAAWDLICEHWFILALGFAIGFAKAVPDFGRNGGWIAAQWTIKYGAVIIIFFLSGCSLKTKALLTAATRLHLHLFIQCICLVLTPAIGYGISRGLARTSMNEDLVNGLVVAMTMPTTISTNVVFTKQSGGNEAAALINAVVGNIIGIFVSPGWLYLYLKRSGQASYSDVIVQMAITIIAPLVVGQLVQYFGPDLVKKAQEYINFGKVGNVMIVLLVWNTFCNTFHKDIHLGAGSWVPMLFLEIGMFLPFTVMCLLLATFVPFKKLFSMDKPVLT</sequence>
<dbReference type="PaxDb" id="3055-EDO97744"/>
<dbReference type="RefSeq" id="XP_042927186.1">
    <property type="nucleotide sequence ID" value="XM_043059554.1"/>
</dbReference>
<feature type="transmembrane region" description="Helical" evidence="2">
    <location>
        <begin position="259"/>
        <end position="278"/>
    </location>
</feature>
<dbReference type="OrthoDB" id="188035at2759"/>
<feature type="region of interest" description="Disordered" evidence="1">
    <location>
        <begin position="1"/>
        <end position="49"/>
    </location>
</feature>
<dbReference type="InterPro" id="IPR038770">
    <property type="entry name" value="Na+/solute_symporter_sf"/>
</dbReference>
<dbReference type="AlphaFoldDB" id="A0A2K3E1P4"/>
<organism evidence="3 4">
    <name type="scientific">Chlamydomonas reinhardtii</name>
    <name type="common">Chlamydomonas smithii</name>
    <dbReference type="NCBI Taxonomy" id="3055"/>
    <lineage>
        <taxon>Eukaryota</taxon>
        <taxon>Viridiplantae</taxon>
        <taxon>Chlorophyta</taxon>
        <taxon>core chlorophytes</taxon>
        <taxon>Chlorophyceae</taxon>
        <taxon>CS clade</taxon>
        <taxon>Chlamydomonadales</taxon>
        <taxon>Chlamydomonadaceae</taxon>
        <taxon>Chlamydomonas</taxon>
    </lineage>
</organism>
<feature type="transmembrane region" description="Helical" evidence="2">
    <location>
        <begin position="227"/>
        <end position="247"/>
    </location>
</feature>
<proteinExistence type="predicted"/>
<protein>
    <submittedName>
        <fullName evidence="3">Uncharacterized protein</fullName>
    </submittedName>
</protein>
<dbReference type="EMBL" id="CM008963">
    <property type="protein sequence ID" value="PNW86699.1"/>
    <property type="molecule type" value="Genomic_DNA"/>
</dbReference>
<evidence type="ECO:0000256" key="2">
    <source>
        <dbReference type="SAM" id="Phobius"/>
    </source>
</evidence>
<dbReference type="Gene3D" id="1.20.1530.20">
    <property type="match status" value="1"/>
</dbReference>
<feature type="transmembrane region" description="Helical" evidence="2">
    <location>
        <begin position="128"/>
        <end position="150"/>
    </location>
</feature>
<dbReference type="KEGG" id="cre:CHLRE_02g095085v5"/>
<keyword evidence="2" id="KW-0472">Membrane</keyword>
<dbReference type="GO" id="GO:0005886">
    <property type="term" value="C:plasma membrane"/>
    <property type="evidence" value="ECO:0000318"/>
    <property type="project" value="GO_Central"/>
</dbReference>
<evidence type="ECO:0000256" key="1">
    <source>
        <dbReference type="SAM" id="MobiDB-lite"/>
    </source>
</evidence>
<dbReference type="InterPro" id="IPR016833">
    <property type="entry name" value="Put_Na-Bile_cotransptr"/>
</dbReference>
<evidence type="ECO:0000313" key="3">
    <source>
        <dbReference type="EMBL" id="PNW86699.1"/>
    </source>
</evidence>
<dbReference type="Pfam" id="PF13593">
    <property type="entry name" value="SBF_like"/>
    <property type="match status" value="1"/>
</dbReference>
<feature type="compositionally biased region" description="Polar residues" evidence="1">
    <location>
        <begin position="20"/>
        <end position="31"/>
    </location>
</feature>
<dbReference type="PANTHER" id="PTHR18640">
    <property type="entry name" value="SOLUTE CARRIER FAMILY 10 MEMBER 7"/>
    <property type="match status" value="1"/>
</dbReference>
<feature type="transmembrane region" description="Helical" evidence="2">
    <location>
        <begin position="93"/>
        <end position="116"/>
    </location>
</feature>
<keyword evidence="4" id="KW-1185">Reference proteome</keyword>
<keyword evidence="2" id="KW-1133">Transmembrane helix</keyword>
<dbReference type="Gramene" id="PNW86699">
    <property type="protein sequence ID" value="PNW86699"/>
    <property type="gene ID" value="CHLRE_02g095085v5"/>
</dbReference>
<feature type="transmembrane region" description="Helical" evidence="2">
    <location>
        <begin position="162"/>
        <end position="182"/>
    </location>
</feature>
<feature type="transmembrane region" description="Helical" evidence="2">
    <location>
        <begin position="298"/>
        <end position="318"/>
    </location>
</feature>
<name>A0A2K3E1P4_CHLRE</name>
<keyword evidence="2" id="KW-0812">Transmembrane</keyword>
<dbReference type="InParanoid" id="A0A2K3E1P4"/>
<feature type="transmembrane region" description="Helical" evidence="2">
    <location>
        <begin position="194"/>
        <end position="215"/>
    </location>
</feature>
<gene>
    <name evidence="3" type="ORF">CHLRE_02g095085v5</name>
</gene>
<feature type="transmembrane region" description="Helical" evidence="2">
    <location>
        <begin position="57"/>
        <end position="81"/>
    </location>
</feature>
<dbReference type="GeneID" id="66052366"/>
<reference evidence="3 4" key="1">
    <citation type="journal article" date="2007" name="Science">
        <title>The Chlamydomonas genome reveals the evolution of key animal and plant functions.</title>
        <authorList>
            <person name="Merchant S.S."/>
            <person name="Prochnik S.E."/>
            <person name="Vallon O."/>
            <person name="Harris E.H."/>
            <person name="Karpowicz S.J."/>
            <person name="Witman G.B."/>
            <person name="Terry A."/>
            <person name="Salamov A."/>
            <person name="Fritz-Laylin L.K."/>
            <person name="Marechal-Drouard L."/>
            <person name="Marshall W.F."/>
            <person name="Qu L.H."/>
            <person name="Nelson D.R."/>
            <person name="Sanderfoot A.A."/>
            <person name="Spalding M.H."/>
            <person name="Kapitonov V.V."/>
            <person name="Ren Q."/>
            <person name="Ferris P."/>
            <person name="Lindquist E."/>
            <person name="Shapiro H."/>
            <person name="Lucas S.M."/>
            <person name="Grimwood J."/>
            <person name="Schmutz J."/>
            <person name="Cardol P."/>
            <person name="Cerutti H."/>
            <person name="Chanfreau G."/>
            <person name="Chen C.L."/>
            <person name="Cognat V."/>
            <person name="Croft M.T."/>
            <person name="Dent R."/>
            <person name="Dutcher S."/>
            <person name="Fernandez E."/>
            <person name="Fukuzawa H."/>
            <person name="Gonzalez-Ballester D."/>
            <person name="Gonzalez-Halphen D."/>
            <person name="Hallmann A."/>
            <person name="Hanikenne M."/>
            <person name="Hippler M."/>
            <person name="Inwood W."/>
            <person name="Jabbari K."/>
            <person name="Kalanon M."/>
            <person name="Kuras R."/>
            <person name="Lefebvre P.A."/>
            <person name="Lemaire S.D."/>
            <person name="Lobanov A.V."/>
            <person name="Lohr M."/>
            <person name="Manuell A."/>
            <person name="Meier I."/>
            <person name="Mets L."/>
            <person name="Mittag M."/>
            <person name="Mittelmeier T."/>
            <person name="Moroney J.V."/>
            <person name="Moseley J."/>
            <person name="Napoli C."/>
            <person name="Nedelcu A.M."/>
            <person name="Niyogi K."/>
            <person name="Novoselov S.V."/>
            <person name="Paulsen I.T."/>
            <person name="Pazour G."/>
            <person name="Purton S."/>
            <person name="Ral J.P."/>
            <person name="Riano-Pachon D.M."/>
            <person name="Riekhof W."/>
            <person name="Rymarquis L."/>
            <person name="Schroda M."/>
            <person name="Stern D."/>
            <person name="Umen J."/>
            <person name="Willows R."/>
            <person name="Wilson N."/>
            <person name="Zimmer S.L."/>
            <person name="Allmer J."/>
            <person name="Balk J."/>
            <person name="Bisova K."/>
            <person name="Chen C.J."/>
            <person name="Elias M."/>
            <person name="Gendler K."/>
            <person name="Hauser C."/>
            <person name="Lamb M.R."/>
            <person name="Ledford H."/>
            <person name="Long J.C."/>
            <person name="Minagawa J."/>
            <person name="Page M.D."/>
            <person name="Pan J."/>
            <person name="Pootakham W."/>
            <person name="Roje S."/>
            <person name="Rose A."/>
            <person name="Stahlberg E."/>
            <person name="Terauchi A.M."/>
            <person name="Yang P."/>
            <person name="Ball S."/>
            <person name="Bowler C."/>
            <person name="Dieckmann C.L."/>
            <person name="Gladyshev V.N."/>
            <person name="Green P."/>
            <person name="Jorgensen R."/>
            <person name="Mayfield S."/>
            <person name="Mueller-Roeber B."/>
            <person name="Rajamani S."/>
            <person name="Sayre R.T."/>
            <person name="Brokstein P."/>
            <person name="Dubchak I."/>
            <person name="Goodstein D."/>
            <person name="Hornick L."/>
            <person name="Huang Y.W."/>
            <person name="Jhaveri J."/>
            <person name="Luo Y."/>
            <person name="Martinez D."/>
            <person name="Ngau W.C."/>
            <person name="Otillar B."/>
            <person name="Poliakov A."/>
            <person name="Porter A."/>
            <person name="Szajkowski L."/>
            <person name="Werner G."/>
            <person name="Zhou K."/>
            <person name="Grigoriev I.V."/>
            <person name="Rokhsar D.S."/>
            <person name="Grossman A.R."/>
        </authorList>
    </citation>
    <scope>NUCLEOTIDE SEQUENCE [LARGE SCALE GENOMIC DNA]</scope>
    <source>
        <strain evidence="4">CC-503</strain>
    </source>
</reference>
<evidence type="ECO:0000313" key="4">
    <source>
        <dbReference type="Proteomes" id="UP000006906"/>
    </source>
</evidence>
<dbReference type="Proteomes" id="UP000006906">
    <property type="component" value="Chromosome 2"/>
</dbReference>
<accession>A0A2K3E1P4</accession>
<dbReference type="PANTHER" id="PTHR18640:SF5">
    <property type="entry name" value="SODIUM_BILE ACID COTRANSPORTER 7"/>
    <property type="match status" value="1"/>
</dbReference>